<evidence type="ECO:0000256" key="2">
    <source>
        <dbReference type="SAM" id="MobiDB-lite"/>
    </source>
</evidence>
<organism evidence="4 5">
    <name type="scientific">Diaphorina citri</name>
    <name type="common">Asian citrus psyllid</name>
    <dbReference type="NCBI Taxonomy" id="121845"/>
    <lineage>
        <taxon>Eukaryota</taxon>
        <taxon>Metazoa</taxon>
        <taxon>Ecdysozoa</taxon>
        <taxon>Arthropoda</taxon>
        <taxon>Hexapoda</taxon>
        <taxon>Insecta</taxon>
        <taxon>Pterygota</taxon>
        <taxon>Neoptera</taxon>
        <taxon>Paraneoptera</taxon>
        <taxon>Hemiptera</taxon>
        <taxon>Sternorrhyncha</taxon>
        <taxon>Psylloidea</taxon>
        <taxon>Psyllidae</taxon>
        <taxon>Diaphorininae</taxon>
        <taxon>Diaphorina</taxon>
    </lineage>
</organism>
<keyword evidence="4" id="KW-1185">Reference proteome</keyword>
<feature type="domain" description="OAR" evidence="3">
    <location>
        <begin position="128"/>
        <end position="141"/>
    </location>
</feature>
<evidence type="ECO:0000256" key="1">
    <source>
        <dbReference type="ARBA" id="ARBA00004123"/>
    </source>
</evidence>
<comment type="subcellular location">
    <subcellularLocation>
        <location evidence="1">Nucleus</location>
    </subcellularLocation>
</comment>
<dbReference type="AlphaFoldDB" id="A0A1S3CU53"/>
<dbReference type="InterPro" id="IPR003654">
    <property type="entry name" value="OAR_dom"/>
</dbReference>
<dbReference type="Pfam" id="PF03826">
    <property type="entry name" value="OAR"/>
    <property type="match status" value="1"/>
</dbReference>
<dbReference type="PROSITE" id="PS50803">
    <property type="entry name" value="OAR"/>
    <property type="match status" value="1"/>
</dbReference>
<dbReference type="KEGG" id="dci:103505203"/>
<protein>
    <submittedName>
        <fullName evidence="5">Homeobox protein aristaless-like</fullName>
    </submittedName>
</protein>
<dbReference type="GO" id="GO:0005634">
    <property type="term" value="C:nucleus"/>
    <property type="evidence" value="ECO:0007669"/>
    <property type="project" value="UniProtKB-SubCell"/>
</dbReference>
<sequence length="155" mass="16851">SLSSASSAIAPSLPNPFTNLGFNLRKPFDTFRYPQLPPGPMFLGPPPHFPRPPPLLNHLANYSTSGSFQSLLANISAAQQQQHQQMQTKLHSPATSSPVGSEEALSPSIEPPLSSPESPSSDIDRRSSSIATLRLKAREHEMKLEMLRKNADLVS</sequence>
<proteinExistence type="predicted"/>
<name>A0A1S3CU53_DIACI</name>
<feature type="region of interest" description="Disordered" evidence="2">
    <location>
        <begin position="75"/>
        <end position="129"/>
    </location>
</feature>
<dbReference type="GeneID" id="103505203"/>
<dbReference type="RefSeq" id="XP_008467743.1">
    <property type="nucleotide sequence ID" value="XM_008469521.3"/>
</dbReference>
<evidence type="ECO:0000259" key="3">
    <source>
        <dbReference type="PROSITE" id="PS50803"/>
    </source>
</evidence>
<reference evidence="5" key="1">
    <citation type="submission" date="2025-08" db="UniProtKB">
        <authorList>
            <consortium name="RefSeq"/>
        </authorList>
    </citation>
    <scope>IDENTIFICATION</scope>
</reference>
<dbReference type="STRING" id="121845.A0A1S3CU53"/>
<gene>
    <name evidence="5" type="primary">LOC103505203</name>
</gene>
<dbReference type="PaxDb" id="121845-A0A1S3CU53"/>
<evidence type="ECO:0000313" key="5">
    <source>
        <dbReference type="RefSeq" id="XP_008467743.1"/>
    </source>
</evidence>
<evidence type="ECO:0000313" key="4">
    <source>
        <dbReference type="Proteomes" id="UP000079169"/>
    </source>
</evidence>
<feature type="compositionally biased region" description="Polar residues" evidence="2">
    <location>
        <begin position="88"/>
        <end position="99"/>
    </location>
</feature>
<accession>A0A1S3CU53</accession>
<feature type="non-terminal residue" evidence="5">
    <location>
        <position position="1"/>
    </location>
</feature>
<dbReference type="Proteomes" id="UP000079169">
    <property type="component" value="Unplaced"/>
</dbReference>